<name>A0A563W2U8_9CYAN</name>
<accession>A0A563W2U8</accession>
<gene>
    <name evidence="1" type="ORF">H1P_6600001</name>
</gene>
<keyword evidence="2" id="KW-1185">Reference proteome</keyword>
<dbReference type="EMBL" id="CAACVJ010000624">
    <property type="protein sequence ID" value="VEP17947.1"/>
    <property type="molecule type" value="Genomic_DNA"/>
</dbReference>
<protein>
    <submittedName>
        <fullName evidence="1">Uncharacterized protein</fullName>
    </submittedName>
</protein>
<dbReference type="RefSeq" id="WP_281291296.1">
    <property type="nucleotide sequence ID" value="NZ_LR214392.1"/>
</dbReference>
<dbReference type="Proteomes" id="UP000320055">
    <property type="component" value="Unassembled WGS sequence"/>
</dbReference>
<evidence type="ECO:0000313" key="1">
    <source>
        <dbReference type="EMBL" id="VEP17947.1"/>
    </source>
</evidence>
<dbReference type="AlphaFoldDB" id="A0A563W2U8"/>
<organism evidence="1 2">
    <name type="scientific">Hyella patelloides LEGE 07179</name>
    <dbReference type="NCBI Taxonomy" id="945734"/>
    <lineage>
        <taxon>Bacteria</taxon>
        <taxon>Bacillati</taxon>
        <taxon>Cyanobacteriota</taxon>
        <taxon>Cyanophyceae</taxon>
        <taxon>Pleurocapsales</taxon>
        <taxon>Hyellaceae</taxon>
        <taxon>Hyella</taxon>
    </lineage>
</organism>
<proteinExistence type="predicted"/>
<evidence type="ECO:0000313" key="2">
    <source>
        <dbReference type="Proteomes" id="UP000320055"/>
    </source>
</evidence>
<reference evidence="1 2" key="1">
    <citation type="submission" date="2019-01" db="EMBL/GenBank/DDBJ databases">
        <authorList>
            <person name="Brito A."/>
        </authorList>
    </citation>
    <scope>NUCLEOTIDE SEQUENCE [LARGE SCALE GENOMIC DNA]</scope>
    <source>
        <strain evidence="1">1</strain>
    </source>
</reference>
<sequence>MNLLSSEMVDKLSQLDCNVIAEPQDIDDYNKGCGRYRYSALYE</sequence>